<keyword evidence="2" id="KW-0732">Signal</keyword>
<evidence type="ECO:0000256" key="1">
    <source>
        <dbReference type="SAM" id="MobiDB-lite"/>
    </source>
</evidence>
<evidence type="ECO:0000256" key="2">
    <source>
        <dbReference type="SAM" id="SignalP"/>
    </source>
</evidence>
<dbReference type="AlphaFoldDB" id="A0AAN6YLI7"/>
<evidence type="ECO:0000313" key="4">
    <source>
        <dbReference type="Proteomes" id="UP001301958"/>
    </source>
</evidence>
<reference evidence="3" key="1">
    <citation type="journal article" date="2023" name="Mol. Phylogenet. Evol.">
        <title>Genome-scale phylogeny and comparative genomics of the fungal order Sordariales.</title>
        <authorList>
            <person name="Hensen N."/>
            <person name="Bonometti L."/>
            <person name="Westerberg I."/>
            <person name="Brannstrom I.O."/>
            <person name="Guillou S."/>
            <person name="Cros-Aarteil S."/>
            <person name="Calhoun S."/>
            <person name="Haridas S."/>
            <person name="Kuo A."/>
            <person name="Mondo S."/>
            <person name="Pangilinan J."/>
            <person name="Riley R."/>
            <person name="LaButti K."/>
            <person name="Andreopoulos B."/>
            <person name="Lipzen A."/>
            <person name="Chen C."/>
            <person name="Yan M."/>
            <person name="Daum C."/>
            <person name="Ng V."/>
            <person name="Clum A."/>
            <person name="Steindorff A."/>
            <person name="Ohm R.A."/>
            <person name="Martin F."/>
            <person name="Silar P."/>
            <person name="Natvig D.O."/>
            <person name="Lalanne C."/>
            <person name="Gautier V."/>
            <person name="Ament-Velasquez S.L."/>
            <person name="Kruys A."/>
            <person name="Hutchinson M.I."/>
            <person name="Powell A.J."/>
            <person name="Barry K."/>
            <person name="Miller A.N."/>
            <person name="Grigoriev I.V."/>
            <person name="Debuchy R."/>
            <person name="Gladieux P."/>
            <person name="Hiltunen Thoren M."/>
            <person name="Johannesson H."/>
        </authorList>
    </citation>
    <scope>NUCLEOTIDE SEQUENCE</scope>
    <source>
        <strain evidence="3">CBS 990.96</strain>
    </source>
</reference>
<name>A0AAN6YLI7_9PEZI</name>
<evidence type="ECO:0000313" key="3">
    <source>
        <dbReference type="EMBL" id="KAK4220603.1"/>
    </source>
</evidence>
<proteinExistence type="predicted"/>
<sequence>MIFPIANLVWLTSLFFTCLSWAQAPWPNPEVPLVESGPFEPWGRLKVTLDHNFALSRTWQRPPTPLPPPAEGEGPTVPETRDDRYNIVYSSHLTFSTPVAQLFNDGQLWEMAYEAYQEMMDSAVQYHINVKKLRPGAMSVMAWGNQIILASSQKGESFTYDSAIETPVLQDLRLCQASSALNGEHRTRGSCGEEMAAHLYYILNPNGPKISELKPQAVIGTWVWSASSKLPYHQPWKTLPCGNSQNWGCNYFTGSGNGGQNFRVLENSVISRPYTLPNDVVIDQIQLCGGIRTYV</sequence>
<protein>
    <submittedName>
        <fullName evidence="3">Uncharacterized protein</fullName>
    </submittedName>
</protein>
<dbReference type="EMBL" id="MU865693">
    <property type="protein sequence ID" value="KAK4220603.1"/>
    <property type="molecule type" value="Genomic_DNA"/>
</dbReference>
<feature type="region of interest" description="Disordered" evidence="1">
    <location>
        <begin position="58"/>
        <end position="80"/>
    </location>
</feature>
<feature type="chain" id="PRO_5043053352" evidence="2">
    <location>
        <begin position="23"/>
        <end position="295"/>
    </location>
</feature>
<keyword evidence="4" id="KW-1185">Reference proteome</keyword>
<dbReference type="Proteomes" id="UP001301958">
    <property type="component" value="Unassembled WGS sequence"/>
</dbReference>
<feature type="signal peptide" evidence="2">
    <location>
        <begin position="1"/>
        <end position="22"/>
    </location>
</feature>
<gene>
    <name evidence="3" type="ORF">QBC38DRAFT_526015</name>
</gene>
<reference evidence="3" key="2">
    <citation type="submission" date="2023-05" db="EMBL/GenBank/DDBJ databases">
        <authorList>
            <consortium name="Lawrence Berkeley National Laboratory"/>
            <person name="Steindorff A."/>
            <person name="Hensen N."/>
            <person name="Bonometti L."/>
            <person name="Westerberg I."/>
            <person name="Brannstrom I.O."/>
            <person name="Guillou S."/>
            <person name="Cros-Aarteil S."/>
            <person name="Calhoun S."/>
            <person name="Haridas S."/>
            <person name="Kuo A."/>
            <person name="Mondo S."/>
            <person name="Pangilinan J."/>
            <person name="Riley R."/>
            <person name="Labutti K."/>
            <person name="Andreopoulos B."/>
            <person name="Lipzen A."/>
            <person name="Chen C."/>
            <person name="Yanf M."/>
            <person name="Daum C."/>
            <person name="Ng V."/>
            <person name="Clum A."/>
            <person name="Ohm R."/>
            <person name="Martin F."/>
            <person name="Silar P."/>
            <person name="Natvig D."/>
            <person name="Lalanne C."/>
            <person name="Gautier V."/>
            <person name="Ament-Velasquez S.L."/>
            <person name="Kruys A."/>
            <person name="Hutchinson M.I."/>
            <person name="Powell A.J."/>
            <person name="Barry K."/>
            <person name="Miller A.N."/>
            <person name="Grigoriev I.V."/>
            <person name="Debuchy R."/>
            <person name="Gladieux P."/>
            <person name="Thoren M.H."/>
            <person name="Johannesson H."/>
        </authorList>
    </citation>
    <scope>NUCLEOTIDE SEQUENCE</scope>
    <source>
        <strain evidence="3">CBS 990.96</strain>
    </source>
</reference>
<organism evidence="3 4">
    <name type="scientific">Podospora fimiseda</name>
    <dbReference type="NCBI Taxonomy" id="252190"/>
    <lineage>
        <taxon>Eukaryota</taxon>
        <taxon>Fungi</taxon>
        <taxon>Dikarya</taxon>
        <taxon>Ascomycota</taxon>
        <taxon>Pezizomycotina</taxon>
        <taxon>Sordariomycetes</taxon>
        <taxon>Sordariomycetidae</taxon>
        <taxon>Sordariales</taxon>
        <taxon>Podosporaceae</taxon>
        <taxon>Podospora</taxon>
    </lineage>
</organism>
<comment type="caution">
    <text evidence="3">The sequence shown here is derived from an EMBL/GenBank/DDBJ whole genome shotgun (WGS) entry which is preliminary data.</text>
</comment>
<accession>A0AAN6YLI7</accession>